<evidence type="ECO:0000313" key="9">
    <source>
        <dbReference type="EMBL" id="MBW8183403.1"/>
    </source>
</evidence>
<evidence type="ECO:0000256" key="6">
    <source>
        <dbReference type="SAM" id="Phobius"/>
    </source>
</evidence>
<feature type="domain" description="Methyl-accepting transducer" evidence="7">
    <location>
        <begin position="403"/>
        <end position="639"/>
    </location>
</feature>
<keyword evidence="2 4" id="KW-0807">Transducer</keyword>
<evidence type="ECO:0000256" key="3">
    <source>
        <dbReference type="ARBA" id="ARBA00029447"/>
    </source>
</evidence>
<evidence type="ECO:0000256" key="4">
    <source>
        <dbReference type="PROSITE-ProRule" id="PRU00284"/>
    </source>
</evidence>
<dbReference type="EMBL" id="JAHZST010000004">
    <property type="protein sequence ID" value="MBW8183403.1"/>
    <property type="molecule type" value="Genomic_DNA"/>
</dbReference>
<dbReference type="InterPro" id="IPR003660">
    <property type="entry name" value="HAMP_dom"/>
</dbReference>
<gene>
    <name evidence="9" type="ORF">K0625_06965</name>
</gene>
<keyword evidence="10" id="KW-1185">Reference proteome</keyword>
<dbReference type="SMART" id="SM00304">
    <property type="entry name" value="HAMP"/>
    <property type="match status" value="1"/>
</dbReference>
<evidence type="ECO:0000259" key="8">
    <source>
        <dbReference type="PROSITE" id="PS50885"/>
    </source>
</evidence>
<evidence type="ECO:0000256" key="2">
    <source>
        <dbReference type="ARBA" id="ARBA00023224"/>
    </source>
</evidence>
<dbReference type="InterPro" id="IPR004089">
    <property type="entry name" value="MCPsignal_dom"/>
</dbReference>
<dbReference type="Gene3D" id="1.10.287.950">
    <property type="entry name" value="Methyl-accepting chemotaxis protein"/>
    <property type="match status" value="1"/>
</dbReference>
<comment type="caution">
    <text evidence="9">The sequence shown here is derived from an EMBL/GenBank/DDBJ whole genome shotgun (WGS) entry which is preliminary data.</text>
</comment>
<evidence type="ECO:0000313" key="10">
    <source>
        <dbReference type="Proteomes" id="UP001195963"/>
    </source>
</evidence>
<comment type="subcellular location">
    <subcellularLocation>
        <location evidence="1">Membrane</location>
    </subcellularLocation>
</comment>
<dbReference type="PANTHER" id="PTHR32089">
    <property type="entry name" value="METHYL-ACCEPTING CHEMOTAXIS PROTEIN MCPB"/>
    <property type="match status" value="1"/>
</dbReference>
<sequence length="675" mass="72787">MKMNVATRVIGGFSVVTLLLIALGGASLLTNSELKSSTQVLQELSLPALESSSRLIQGLSLQEKQILVSYHSTKSEQLPPLKAQFTKQSQSFNTELNTLSRLVSSQEQANFTDVITSVRTSYQDFVAEGNKMIITRENSLITQEKLLIKLESLEEAADDTASLLLDLIDLETSEDLTDQEIAATAGNIDNSLSGIVSTNYDLVNSQSQSQFDTISKELEYLINEAKNKLEYVSRHWEGVVDETLMADINNEADKVFSMLSGSSSMQAMKGRQLSFNASADQMLNKVNKDAENLNVTMNELIKKVETVSAQISNKAIDGIDQASINTIILMVIVIFVAVGVSYAVISPLRRSLNKVNTALNILASGNLTHKLDDTGHDEFAELSGNCNRLVDSLRDLIQGILDRSNQLAAAAEETSAITTQTTVSIQEQKSQVDQVATATTQLNSSAQQVTTSADDALQQIKQADEEAQHMRAIADENKQTILALADEVAKAGQVINKVHTDSASIGSILDTIRGIAEQTNLLALNAAIEAARAGEQGRGFAVVADEVRSLASRTQDSTQEIQQMIQVLQAGTQEAVSVMELGRSQASSCVDKTELANMALQSISEAVHHAHDSGTHIAHAAQEQSQVSQQVSEMLEHIAAISEETASGADQTAQSSHQVAQLAEELQASVGEFKV</sequence>
<accession>A0ABS7E232</accession>
<feature type="coiled-coil region" evidence="5">
    <location>
        <begin position="446"/>
        <end position="473"/>
    </location>
</feature>
<organism evidence="9 10">
    <name type="scientific">Shewanella nanhaiensis</name>
    <dbReference type="NCBI Taxonomy" id="2864872"/>
    <lineage>
        <taxon>Bacteria</taxon>
        <taxon>Pseudomonadati</taxon>
        <taxon>Pseudomonadota</taxon>
        <taxon>Gammaproteobacteria</taxon>
        <taxon>Alteromonadales</taxon>
        <taxon>Shewanellaceae</taxon>
        <taxon>Shewanella</taxon>
    </lineage>
</organism>
<evidence type="ECO:0000256" key="1">
    <source>
        <dbReference type="ARBA" id="ARBA00004370"/>
    </source>
</evidence>
<reference evidence="9 10" key="1">
    <citation type="submission" date="2021-07" db="EMBL/GenBank/DDBJ databases">
        <title>Shewanella sp. nov, isolated from SCS.</title>
        <authorList>
            <person name="Cao W.R."/>
        </authorList>
    </citation>
    <scope>NUCLEOTIDE SEQUENCE [LARGE SCALE GENOMIC DNA]</scope>
    <source>
        <strain evidence="9 10">NR704-98</strain>
    </source>
</reference>
<feature type="domain" description="HAMP" evidence="8">
    <location>
        <begin position="346"/>
        <end position="398"/>
    </location>
</feature>
<dbReference type="Pfam" id="PF00015">
    <property type="entry name" value="MCPsignal"/>
    <property type="match status" value="1"/>
</dbReference>
<keyword evidence="6" id="KW-0812">Transmembrane</keyword>
<dbReference type="Pfam" id="PF00672">
    <property type="entry name" value="HAMP"/>
    <property type="match status" value="1"/>
</dbReference>
<evidence type="ECO:0000256" key="5">
    <source>
        <dbReference type="SAM" id="Coils"/>
    </source>
</evidence>
<dbReference type="Proteomes" id="UP001195963">
    <property type="component" value="Unassembled WGS sequence"/>
</dbReference>
<proteinExistence type="inferred from homology"/>
<keyword evidence="5" id="KW-0175">Coiled coil</keyword>
<evidence type="ECO:0000259" key="7">
    <source>
        <dbReference type="PROSITE" id="PS50111"/>
    </source>
</evidence>
<keyword evidence="6" id="KW-0472">Membrane</keyword>
<dbReference type="PROSITE" id="PS50885">
    <property type="entry name" value="HAMP"/>
    <property type="match status" value="1"/>
</dbReference>
<feature type="transmembrane region" description="Helical" evidence="6">
    <location>
        <begin position="322"/>
        <end position="345"/>
    </location>
</feature>
<feature type="coiled-coil region" evidence="5">
    <location>
        <begin position="283"/>
        <end position="310"/>
    </location>
</feature>
<dbReference type="PROSITE" id="PS50111">
    <property type="entry name" value="CHEMOTAXIS_TRANSDUC_2"/>
    <property type="match status" value="1"/>
</dbReference>
<comment type="similarity">
    <text evidence="3">Belongs to the methyl-accepting chemotaxis (MCP) protein family.</text>
</comment>
<dbReference type="CDD" id="cd06225">
    <property type="entry name" value="HAMP"/>
    <property type="match status" value="1"/>
</dbReference>
<keyword evidence="6" id="KW-1133">Transmembrane helix</keyword>
<dbReference type="SMART" id="SM00283">
    <property type="entry name" value="MA"/>
    <property type="match status" value="1"/>
</dbReference>
<dbReference type="RefSeq" id="WP_220109032.1">
    <property type="nucleotide sequence ID" value="NZ_JAHZST010000004.1"/>
</dbReference>
<dbReference type="SUPFAM" id="SSF58104">
    <property type="entry name" value="Methyl-accepting chemotaxis protein (MCP) signaling domain"/>
    <property type="match status" value="1"/>
</dbReference>
<protein>
    <submittedName>
        <fullName evidence="9">Methyl-accepting chemotaxis protein</fullName>
    </submittedName>
</protein>
<dbReference type="PANTHER" id="PTHR32089:SF70">
    <property type="entry name" value="ENERGY TAXIS MODULATING METHYL ACCEPTING SENSORY TRANSDUCER"/>
    <property type="match status" value="1"/>
</dbReference>
<name>A0ABS7E232_9GAMM</name>